<protein>
    <submittedName>
        <fullName evidence="1">Uncharacterized protein</fullName>
    </submittedName>
</protein>
<dbReference type="EMBL" id="JAWDGP010005057">
    <property type="protein sequence ID" value="KAK3759958.1"/>
    <property type="molecule type" value="Genomic_DNA"/>
</dbReference>
<evidence type="ECO:0000313" key="1">
    <source>
        <dbReference type="EMBL" id="KAK3759958.1"/>
    </source>
</evidence>
<proteinExistence type="predicted"/>
<comment type="caution">
    <text evidence="1">The sequence shown here is derived from an EMBL/GenBank/DDBJ whole genome shotgun (WGS) entry which is preliminary data.</text>
</comment>
<dbReference type="AlphaFoldDB" id="A0AAE1D866"/>
<organism evidence="1 2">
    <name type="scientific">Elysia crispata</name>
    <name type="common">lettuce slug</name>
    <dbReference type="NCBI Taxonomy" id="231223"/>
    <lineage>
        <taxon>Eukaryota</taxon>
        <taxon>Metazoa</taxon>
        <taxon>Spiralia</taxon>
        <taxon>Lophotrochozoa</taxon>
        <taxon>Mollusca</taxon>
        <taxon>Gastropoda</taxon>
        <taxon>Heterobranchia</taxon>
        <taxon>Euthyneura</taxon>
        <taxon>Panpulmonata</taxon>
        <taxon>Sacoglossa</taxon>
        <taxon>Placobranchoidea</taxon>
        <taxon>Plakobranchidae</taxon>
        <taxon>Elysia</taxon>
    </lineage>
</organism>
<accession>A0AAE1D866</accession>
<sequence length="85" mass="9794">MPFNTSYEKTNYCASLHAVTQTTKKVTNQPYQPEICCGRNIDVFQPILLSRPSYRLLARPPVRPEETRRSYSDPVKPGCVTFLWS</sequence>
<dbReference type="Proteomes" id="UP001283361">
    <property type="component" value="Unassembled WGS sequence"/>
</dbReference>
<name>A0AAE1D866_9GAST</name>
<keyword evidence="2" id="KW-1185">Reference proteome</keyword>
<reference evidence="1" key="1">
    <citation type="journal article" date="2023" name="G3 (Bethesda)">
        <title>A reference genome for the long-term kleptoplast-retaining sea slug Elysia crispata morphotype clarki.</title>
        <authorList>
            <person name="Eastman K.E."/>
            <person name="Pendleton A.L."/>
            <person name="Shaikh M.A."/>
            <person name="Suttiyut T."/>
            <person name="Ogas R."/>
            <person name="Tomko P."/>
            <person name="Gavelis G."/>
            <person name="Widhalm J.R."/>
            <person name="Wisecaver J.H."/>
        </authorList>
    </citation>
    <scope>NUCLEOTIDE SEQUENCE</scope>
    <source>
        <strain evidence="1">ECLA1</strain>
    </source>
</reference>
<evidence type="ECO:0000313" key="2">
    <source>
        <dbReference type="Proteomes" id="UP001283361"/>
    </source>
</evidence>
<gene>
    <name evidence="1" type="ORF">RRG08_031493</name>
</gene>